<evidence type="ECO:0000313" key="1">
    <source>
        <dbReference type="EMBL" id="GAG13046.1"/>
    </source>
</evidence>
<feature type="non-terminal residue" evidence="1">
    <location>
        <position position="272"/>
    </location>
</feature>
<name>X0WK42_9ZZZZ</name>
<gene>
    <name evidence="1" type="ORF">S01H1_33766</name>
</gene>
<proteinExistence type="predicted"/>
<protein>
    <submittedName>
        <fullName evidence="1">Uncharacterized protein</fullName>
    </submittedName>
</protein>
<comment type="caution">
    <text evidence="1">The sequence shown here is derived from an EMBL/GenBank/DDBJ whole genome shotgun (WGS) entry which is preliminary data.</text>
</comment>
<dbReference type="EMBL" id="BARS01020977">
    <property type="protein sequence ID" value="GAG13046.1"/>
    <property type="molecule type" value="Genomic_DNA"/>
</dbReference>
<dbReference type="AlphaFoldDB" id="X0WK42"/>
<reference evidence="1" key="1">
    <citation type="journal article" date="2014" name="Front. Microbiol.">
        <title>High frequency of phylogenetically diverse reductive dehalogenase-homologous genes in deep subseafloor sedimentary metagenomes.</title>
        <authorList>
            <person name="Kawai M."/>
            <person name="Futagami T."/>
            <person name="Toyoda A."/>
            <person name="Takaki Y."/>
            <person name="Nishi S."/>
            <person name="Hori S."/>
            <person name="Arai W."/>
            <person name="Tsubouchi T."/>
            <person name="Morono Y."/>
            <person name="Uchiyama I."/>
            <person name="Ito T."/>
            <person name="Fujiyama A."/>
            <person name="Inagaki F."/>
            <person name="Takami H."/>
        </authorList>
    </citation>
    <scope>NUCLEOTIDE SEQUENCE</scope>
    <source>
        <strain evidence="1">Expedition CK06-06</strain>
    </source>
</reference>
<accession>X0WK42</accession>
<sequence>PLQANGNECIVCLYDLASITETLRSVEAVTTVANDYRIQTAMIYTLDPKGGHDTAGKNSTWYDSTYWRIAAQCEGNVKDGSNVTTLTLDFGFEVANVIYGIDADFNYRGFRIKAEFVNNIHNYMFADGLAGTGKPTNIVPGLPPRKGHRFKLTDNAYYITAEKDWSHFGFAGEIFKMGKNYRPYMDIFFAPNYKEVMRRNNTARISTVEDNDDDDQYPDQMLLQRAMGGRIRSSDDPDGVYPGNDMDNDGIADTNKNLNRIPDYDEPFYMFD</sequence>
<feature type="non-terminal residue" evidence="1">
    <location>
        <position position="1"/>
    </location>
</feature>
<organism evidence="1">
    <name type="scientific">marine sediment metagenome</name>
    <dbReference type="NCBI Taxonomy" id="412755"/>
    <lineage>
        <taxon>unclassified sequences</taxon>
        <taxon>metagenomes</taxon>
        <taxon>ecological metagenomes</taxon>
    </lineage>
</organism>